<gene>
    <name evidence="2" type="ORF">TM448B02870_0004</name>
</gene>
<evidence type="ECO:0000256" key="1">
    <source>
        <dbReference type="SAM" id="MobiDB-lite"/>
    </source>
</evidence>
<name>A0A6M3XVT7_9ZZZZ</name>
<dbReference type="Pfam" id="PF13148">
    <property type="entry name" value="DUF3987"/>
    <property type="match status" value="1"/>
</dbReference>
<evidence type="ECO:0008006" key="3">
    <source>
        <dbReference type="Google" id="ProtNLM"/>
    </source>
</evidence>
<dbReference type="InterPro" id="IPR025048">
    <property type="entry name" value="DUF3987"/>
</dbReference>
<feature type="compositionally biased region" description="Basic and acidic residues" evidence="1">
    <location>
        <begin position="1"/>
        <end position="14"/>
    </location>
</feature>
<feature type="region of interest" description="Disordered" evidence="1">
    <location>
        <begin position="1"/>
        <end position="63"/>
    </location>
</feature>
<proteinExistence type="predicted"/>
<dbReference type="AlphaFoldDB" id="A0A6M3XVT7"/>
<evidence type="ECO:0000313" key="2">
    <source>
        <dbReference type="EMBL" id="QJI02002.1"/>
    </source>
</evidence>
<organism evidence="2">
    <name type="scientific">viral metagenome</name>
    <dbReference type="NCBI Taxonomy" id="1070528"/>
    <lineage>
        <taxon>unclassified sequences</taxon>
        <taxon>metagenomes</taxon>
        <taxon>organismal metagenomes</taxon>
    </lineage>
</organism>
<protein>
    <recommendedName>
        <fullName evidence="3">DUF3987 domain-containing protein</fullName>
    </recommendedName>
</protein>
<reference evidence="2" key="1">
    <citation type="submission" date="2020-03" db="EMBL/GenBank/DDBJ databases">
        <title>The deep terrestrial virosphere.</title>
        <authorList>
            <person name="Holmfeldt K."/>
            <person name="Nilsson E."/>
            <person name="Simone D."/>
            <person name="Lopez-Fernandez M."/>
            <person name="Wu X."/>
            <person name="de Brujin I."/>
            <person name="Lundin D."/>
            <person name="Andersson A."/>
            <person name="Bertilsson S."/>
            <person name="Dopson M."/>
        </authorList>
    </citation>
    <scope>NUCLEOTIDE SEQUENCE</scope>
    <source>
        <strain evidence="2">TM448B02870</strain>
    </source>
</reference>
<dbReference type="EMBL" id="MT144968">
    <property type="protein sequence ID" value="QJI02002.1"/>
    <property type="molecule type" value="Genomic_DNA"/>
</dbReference>
<accession>A0A6M3XVT7</accession>
<sequence length="389" mass="42824">MLEQAKAEEHKEALRGFQEQSEWSKQTRKRWEGEVAEAIKNGSAKPFMPQEADEPDEPHRRRTMTMDSTPEALGAILQGNPQGILSLRDELSGWLASFDRYSPGGREFWLEAYGGRPFVIDRKGAKGPMMIPFNGVSVLGGIQPAKMADALLASPDDGLVARFLWAWPDKVPSIKRPREAADLGRLQRAYERLDSLAWAKNAEGGDVARVLPLEPKAADLFEGWQAENAAIDQDASALFKSFVGKMDGAVLRLALVAEFIAWAFSDTPEPAEVSAYSLAAAVQFVDDYAKPMAERVYGDAALPPVERHAALLARYVRKHGLRKINLRELKQSPHKAKLSALRHGETMRAAAEFLVDAGCLKPAPVREGRTIGRASLDYLVNPALLEGSK</sequence>